<feature type="domain" description="Senescence" evidence="2">
    <location>
        <begin position="177"/>
        <end position="376"/>
    </location>
</feature>
<dbReference type="Pfam" id="PF06911">
    <property type="entry name" value="Senescence"/>
    <property type="match status" value="2"/>
</dbReference>
<proteinExistence type="predicted"/>
<dbReference type="EMBL" id="CAADRP010000513">
    <property type="protein sequence ID" value="VFU29200.1"/>
    <property type="molecule type" value="Genomic_DNA"/>
</dbReference>
<feature type="region of interest" description="Disordered" evidence="1">
    <location>
        <begin position="215"/>
        <end position="242"/>
    </location>
</feature>
<gene>
    <name evidence="3" type="ORF">SVIM_LOCUS104255</name>
</gene>
<dbReference type="InterPro" id="IPR009686">
    <property type="entry name" value="Senescence/spartin_C"/>
</dbReference>
<reference evidence="3" key="1">
    <citation type="submission" date="2019-03" db="EMBL/GenBank/DDBJ databases">
        <authorList>
            <person name="Mank J."/>
            <person name="Almeida P."/>
        </authorList>
    </citation>
    <scope>NUCLEOTIDE SEQUENCE</scope>
    <source>
        <strain evidence="3">78183</strain>
    </source>
</reference>
<protein>
    <recommendedName>
        <fullName evidence="2">Senescence domain-containing protein</fullName>
    </recommendedName>
</protein>
<dbReference type="GO" id="GO:0005886">
    <property type="term" value="C:plasma membrane"/>
    <property type="evidence" value="ECO:0007669"/>
    <property type="project" value="TreeGrafter"/>
</dbReference>
<feature type="domain" description="Senescence" evidence="2">
    <location>
        <begin position="537"/>
        <end position="734"/>
    </location>
</feature>
<dbReference type="InterPro" id="IPR045036">
    <property type="entry name" value="Spartin-like"/>
</dbReference>
<feature type="compositionally biased region" description="Polar residues" evidence="1">
    <location>
        <begin position="11"/>
        <end position="33"/>
    </location>
</feature>
<evidence type="ECO:0000256" key="1">
    <source>
        <dbReference type="SAM" id="MobiDB-lite"/>
    </source>
</evidence>
<feature type="region of interest" description="Disordered" evidence="1">
    <location>
        <begin position="1"/>
        <end position="33"/>
    </location>
</feature>
<evidence type="ECO:0000313" key="3">
    <source>
        <dbReference type="EMBL" id="VFU29200.1"/>
    </source>
</evidence>
<evidence type="ECO:0000259" key="2">
    <source>
        <dbReference type="Pfam" id="PF06911"/>
    </source>
</evidence>
<dbReference type="AlphaFoldDB" id="A0A6N2KKW0"/>
<name>A0A6N2KKW0_SALVM</name>
<sequence>MGCLSRKRSKTTSNMKTTTPEAAFLSQQQNPSGPRNLKQELLLQIPACTVHLMEAGEALELAKGDFSIVRILEDDISLATVVKIGDDLQWPLTKDEPVVKLDLLHYLFSLPMKDGDPLSYGVAFMEEYGSSLGLLDSFLCELSCFSGAEASSARSTRNVDWKEFAPNVEYYNNFLAKAIAGGTGQVVKGIFKCSNAYTNQVHKGGEMILSRAAEQKNGAMETGRSSSRSAGSTKKSKVNKSIKRVRKLSRMTEKLSKTMLTGVGMATGSVITPLVKSQAGKAFLSMVPGEVLLASLDAVNKIMDAAEVAERQALSATSKATSRMISDRFGESAGEAAEDAFATAGHCVCIAWNVFKIRKAVNPASSISTGVLKSAARNTKKTAFLSQQQNPSGPKNLRQEVLLQIPACTVHLMEAGEALELAKGDFSIVRILEDNISLANVVKIGDDLQWPLTKDEPVVKLDALDYLFSLPMKDGDSLSYGVAFLEEYGSSLGLLDSFLCELSCFSGAEASSARDTRNIDWKEFAPNVDYYNNFLSKAIAGGTGQVVKGIFKCSNAYTNKVHKGGEMILSRAAEEKNGGMETVISSSNKRTGSTKKSKVNKSLKRVRKLSRMTEKLSKTMLSGVGLATGSVIKPMVKSQAGKAFLSMVPGEVILASLDAVNKIIDAAEVAERQALSATSKATSRMISNRFGENAGEGAEDAFATAGHCACIAWNVFKIRRAINPATSVSTGVLKSAVRSRKRSAPSLGSLCFAEILPDPAVEVSPALQNRR</sequence>
<organism evidence="3">
    <name type="scientific">Salix viminalis</name>
    <name type="common">Common osier</name>
    <name type="synonym">Basket willow</name>
    <dbReference type="NCBI Taxonomy" id="40686"/>
    <lineage>
        <taxon>Eukaryota</taxon>
        <taxon>Viridiplantae</taxon>
        <taxon>Streptophyta</taxon>
        <taxon>Embryophyta</taxon>
        <taxon>Tracheophyta</taxon>
        <taxon>Spermatophyta</taxon>
        <taxon>Magnoliopsida</taxon>
        <taxon>eudicotyledons</taxon>
        <taxon>Gunneridae</taxon>
        <taxon>Pentapetalae</taxon>
        <taxon>rosids</taxon>
        <taxon>fabids</taxon>
        <taxon>Malpighiales</taxon>
        <taxon>Salicaceae</taxon>
        <taxon>Saliceae</taxon>
        <taxon>Salix</taxon>
    </lineage>
</organism>
<accession>A0A6N2KKW0</accession>
<feature type="compositionally biased region" description="Low complexity" evidence="1">
    <location>
        <begin position="222"/>
        <end position="233"/>
    </location>
</feature>
<feature type="compositionally biased region" description="Basic residues" evidence="1">
    <location>
        <begin position="1"/>
        <end position="10"/>
    </location>
</feature>
<dbReference type="PANTHER" id="PTHR21068:SF36">
    <property type="entry name" value="SENESCENCE_DEHYDRATION-ASSOCIATED PROTEIN-LIKE PROTEIN"/>
    <property type="match status" value="1"/>
</dbReference>
<dbReference type="PANTHER" id="PTHR21068">
    <property type="entry name" value="SPARTIN"/>
    <property type="match status" value="1"/>
</dbReference>